<gene>
    <name evidence="1" type="ORF">G5A70_06585</name>
</gene>
<proteinExistence type="predicted"/>
<evidence type="ECO:0000313" key="1">
    <source>
        <dbReference type="EMBL" id="NSJ85842.1"/>
    </source>
</evidence>
<comment type="caution">
    <text evidence="1">The sequence shown here is derived from an EMBL/GenBank/DDBJ whole genome shotgun (WGS) entry which is preliminary data.</text>
</comment>
<dbReference type="RefSeq" id="WP_173748872.1">
    <property type="nucleotide sequence ID" value="NZ_JAAITA010000006.1"/>
</dbReference>
<dbReference type="EMBL" id="JAAITA010000006">
    <property type="protein sequence ID" value="NSJ85842.1"/>
    <property type="molecule type" value="Genomic_DNA"/>
</dbReference>
<name>A0ABX2IA90_BLAHA</name>
<sequence>MKKRIARILVLILVFLLGVAGFSGLMNSQNTDNKTDLQTAVIPCMAMKIGNTEVNRMYGYAQDMDESYMRDTLTPVGTDKTLAVSITPYGRKIESLVYEIRTADGSKVVENNKIKNFQEEADGKLTAEFTLQKSILMNQEYSLSFTLNTEAGSWTYYTRLIQRAGLSTDKYIDFVNSFYTKSLMQEDNGDLRTYLETDSSISNNSFNDLDIHASLEMVTWGSLAPELSRPGIPSIKEINENTGSVSITYYITAENENGEVERYQVDEFYRMRYDQTRVRLLDFQRSAKEVLTTEQNIVSEGQLNLGVTGKDIQYLSDSAGKIVAFVQQGDLWSYNLETNKLTRVFSFRDVGSNDERNDYSQHDIDLVRVSKNGDIDFVLYGYMNRGEHEGCVGAAVYHYSSEQNVIEEKFFLSSSKSFEFLQQEIQDFSYISKDGHFYVLLGGQLYDIQMEDKSYTVMQKDIDKECFKVSENQRYAAWMEGMDKNNTTVITLLDMEKNMKQEIKAEDGTKIRLFGFINNDVVYGVAKDGDIKQNSAGETDFAMTEIRIQNSKGEVKKTYQQDGYYIMDVIFQDNLLELERAQKQGDTYQKVSNGQILNNVKDKQDETFSVVMLSTVRQAAVMGLQFTGGSSQEPLIMEAKFTELSEDDVLDMKNETKVGEEYYVYAMGKLWGIYESAAEAVKAADEQAGVVLNSSQQYLWERRNTAAKASIALEDIPDAVKNAPLDVSQLKDDLKGEGTVVNLTGCTLEQVLYEVGVQRPVIVKSKDGQARVIVGFDSYNTTLYNPQTQETELMGLQDSTKAFEENGNVFICYVENIGE</sequence>
<keyword evidence="2" id="KW-1185">Reference proteome</keyword>
<protein>
    <submittedName>
        <fullName evidence="1">Uncharacterized protein</fullName>
    </submittedName>
</protein>
<organism evidence="1 2">
    <name type="scientific">Blautia hansenii</name>
    <name type="common">Ruminococcus hansenii</name>
    <dbReference type="NCBI Taxonomy" id="1322"/>
    <lineage>
        <taxon>Bacteria</taxon>
        <taxon>Bacillati</taxon>
        <taxon>Bacillota</taxon>
        <taxon>Clostridia</taxon>
        <taxon>Lachnospirales</taxon>
        <taxon>Lachnospiraceae</taxon>
        <taxon>Blautia</taxon>
    </lineage>
</organism>
<dbReference type="Proteomes" id="UP000822142">
    <property type="component" value="Unassembled WGS sequence"/>
</dbReference>
<reference evidence="1 2" key="1">
    <citation type="journal article" date="2020" name="Cell Host Microbe">
        <title>Functional and Genomic Variation between Human-Derived Isolates of Lachnospiraceae Reveals Inter- and Intra-Species Diversity.</title>
        <authorList>
            <person name="Sorbara M.T."/>
            <person name="Littmann E.R."/>
            <person name="Fontana E."/>
            <person name="Moody T.U."/>
            <person name="Kohout C.E."/>
            <person name="Gjonbalaj M."/>
            <person name="Eaton V."/>
            <person name="Seok R."/>
            <person name="Leiner I.M."/>
            <person name="Pamer E.G."/>
        </authorList>
    </citation>
    <scope>NUCLEOTIDE SEQUENCE [LARGE SCALE GENOMIC DNA]</scope>
    <source>
        <strain evidence="1 2">MSK.15.26</strain>
    </source>
</reference>
<accession>A0ABX2IA90</accession>
<evidence type="ECO:0000313" key="2">
    <source>
        <dbReference type="Proteomes" id="UP000822142"/>
    </source>
</evidence>